<dbReference type="EMBL" id="LTAY01000038">
    <property type="protein sequence ID" value="OPX47746.1"/>
    <property type="molecule type" value="Genomic_DNA"/>
</dbReference>
<evidence type="ECO:0000259" key="5">
    <source>
        <dbReference type="PROSITE" id="PS51781"/>
    </source>
</evidence>
<dbReference type="InterPro" id="IPR002508">
    <property type="entry name" value="MurNAc-LAA_cat"/>
</dbReference>
<dbReference type="SMART" id="SM00646">
    <property type="entry name" value="Ami_3"/>
    <property type="match status" value="1"/>
</dbReference>
<feature type="compositionally biased region" description="Low complexity" evidence="3">
    <location>
        <begin position="474"/>
        <end position="495"/>
    </location>
</feature>
<evidence type="ECO:0000256" key="2">
    <source>
        <dbReference type="ARBA" id="ARBA00023316"/>
    </source>
</evidence>
<evidence type="ECO:0000256" key="3">
    <source>
        <dbReference type="SAM" id="MobiDB-lite"/>
    </source>
</evidence>
<gene>
    <name evidence="6" type="primary">cwlC</name>
    <name evidence="6" type="ORF">CLTHE_16570</name>
</gene>
<organism evidence="6 7">
    <name type="scientific">Clostridium thermobutyricum DSM 4928</name>
    <dbReference type="NCBI Taxonomy" id="1121339"/>
    <lineage>
        <taxon>Bacteria</taxon>
        <taxon>Bacillati</taxon>
        <taxon>Bacillota</taxon>
        <taxon>Clostridia</taxon>
        <taxon>Eubacteriales</taxon>
        <taxon>Clostridiaceae</taxon>
        <taxon>Clostridium</taxon>
    </lineage>
</organism>
<feature type="signal peptide" evidence="4">
    <location>
        <begin position="1"/>
        <end position="26"/>
    </location>
</feature>
<feature type="domain" description="SH3b" evidence="5">
    <location>
        <begin position="580"/>
        <end position="642"/>
    </location>
</feature>
<dbReference type="Pfam" id="PF08239">
    <property type="entry name" value="SH3_3"/>
    <property type="match status" value="5"/>
</dbReference>
<sequence>MNRKRLNNIIKATMFFIAVSIGTAFSGNIDAFADSNLEKEFVSVISKYSNDEVVVENGISLRKGETLDLSKHKGWEMSNNNVIEINENGIAKPKETGTVYLSNKIGNKVHIVEVYVPSNSVYSRTSRSNSVDRNYYKVFIDPGHGGSDNGASGNGLLEDELTLQISLKLKNILQSRGIEVKMSRESDVYLSLGERTQMGNAYGADVFVSPHINSFNGASAKGIETYYHVNKSSERPLSSNIQENAIKETGAVNRGVKSANFAVIRESSMPSSLFEAGFISNPEEASKLGSSEYQNKLAKALADGIEKYLKDNIKLSGSGDKPVIPETPSTPEGEVKTGVVTASSLNVRSGAGTSYSTIGSLRNGASVEIISTSNGWHKIKYGNGYGYVSSDYIKINSQNQTPPSTNTPSTSTKKGTVNATSLNVRSGAGTSYSTIGSLRNGASVEIISTSNGWHKIKYGNGYGYVSADYIKVDSQSSQPSNPTSPSTPENPNNSTKSGTVTADSLNIRSGAGTGHSVIGSLKRGAKVQIVSTSNGWHKIKHGSGYGYVSADYVKVDSQTTPSNPETPNKPSTPEAPSTSTKKGIVNATSLNIRSGAGTGHSVIGSLRNGASVEIISTSNGWHKIKHGNGYGYISADFVKISSESSSNSSTSSVRTGTVTASSLNVRERATTSSLVIGAFKKGSKVKVLGTSNGWHKIEYGYGYGYVSAQYVSL</sequence>
<evidence type="ECO:0000313" key="7">
    <source>
        <dbReference type="Proteomes" id="UP000191448"/>
    </source>
</evidence>
<dbReference type="RefSeq" id="WP_080022839.1">
    <property type="nucleotide sequence ID" value="NZ_LTAY01000038.1"/>
</dbReference>
<dbReference type="GO" id="GO:0008745">
    <property type="term" value="F:N-acetylmuramoyl-L-alanine amidase activity"/>
    <property type="evidence" value="ECO:0007669"/>
    <property type="project" value="UniProtKB-EC"/>
</dbReference>
<dbReference type="Gene3D" id="2.30.30.40">
    <property type="entry name" value="SH3 Domains"/>
    <property type="match status" value="5"/>
</dbReference>
<feature type="chain" id="PRO_5038536844" evidence="4">
    <location>
        <begin position="27"/>
        <end position="713"/>
    </location>
</feature>
<accession>A0A1V4SWT5</accession>
<dbReference type="InterPro" id="IPR036028">
    <property type="entry name" value="SH3-like_dom_sf"/>
</dbReference>
<feature type="domain" description="SH3b" evidence="5">
    <location>
        <begin position="412"/>
        <end position="474"/>
    </location>
</feature>
<dbReference type="PANTHER" id="PTHR34408:SF1">
    <property type="entry name" value="GLYCOSYL HYDROLASE FAMILY 19 DOMAIN-CONTAINING PROTEIN HI_1415"/>
    <property type="match status" value="1"/>
</dbReference>
<dbReference type="CDD" id="cd02696">
    <property type="entry name" value="MurNAc-LAA"/>
    <property type="match status" value="1"/>
</dbReference>
<name>A0A1V4SWT5_9CLOT</name>
<feature type="domain" description="SH3b" evidence="5">
    <location>
        <begin position="335"/>
        <end position="397"/>
    </location>
</feature>
<feature type="region of interest" description="Disordered" evidence="3">
    <location>
        <begin position="398"/>
        <end position="422"/>
    </location>
</feature>
<dbReference type="OrthoDB" id="3268660at2"/>
<feature type="region of interest" description="Disordered" evidence="3">
    <location>
        <begin position="473"/>
        <end position="517"/>
    </location>
</feature>
<evidence type="ECO:0000313" key="6">
    <source>
        <dbReference type="EMBL" id="OPX47746.1"/>
    </source>
</evidence>
<keyword evidence="4" id="KW-0732">Signal</keyword>
<dbReference type="Proteomes" id="UP000191448">
    <property type="component" value="Unassembled WGS sequence"/>
</dbReference>
<dbReference type="PROSITE" id="PS51781">
    <property type="entry name" value="SH3B"/>
    <property type="match status" value="5"/>
</dbReference>
<keyword evidence="2" id="KW-0961">Cell wall biogenesis/degradation</keyword>
<dbReference type="EC" id="3.5.1.28" evidence="6"/>
<feature type="compositionally biased region" description="Polar residues" evidence="3">
    <location>
        <begin position="413"/>
        <end position="422"/>
    </location>
</feature>
<feature type="domain" description="SH3b" evidence="5">
    <location>
        <begin position="653"/>
        <end position="713"/>
    </location>
</feature>
<dbReference type="GO" id="GO:0071555">
    <property type="term" value="P:cell wall organization"/>
    <property type="evidence" value="ECO:0007669"/>
    <property type="project" value="UniProtKB-KW"/>
</dbReference>
<dbReference type="SUPFAM" id="SSF53187">
    <property type="entry name" value="Zn-dependent exopeptidases"/>
    <property type="match status" value="1"/>
</dbReference>
<feature type="compositionally biased region" description="Polar residues" evidence="3">
    <location>
        <begin position="496"/>
        <end position="507"/>
    </location>
</feature>
<dbReference type="GO" id="GO:0009253">
    <property type="term" value="P:peptidoglycan catabolic process"/>
    <property type="evidence" value="ECO:0007669"/>
    <property type="project" value="InterPro"/>
</dbReference>
<evidence type="ECO:0000256" key="4">
    <source>
        <dbReference type="SAM" id="SignalP"/>
    </source>
</evidence>
<dbReference type="SMART" id="SM00287">
    <property type="entry name" value="SH3b"/>
    <property type="match status" value="5"/>
</dbReference>
<proteinExistence type="predicted"/>
<protein>
    <submittedName>
        <fullName evidence="6">Sporulation-specific N-acetylmuramoyl-L-alanine amidase</fullName>
        <ecNumber evidence="6">3.5.1.28</ecNumber>
    </submittedName>
</protein>
<feature type="region of interest" description="Disordered" evidence="3">
    <location>
        <begin position="556"/>
        <end position="581"/>
    </location>
</feature>
<comment type="caution">
    <text evidence="6">The sequence shown here is derived from an EMBL/GenBank/DDBJ whole genome shotgun (WGS) entry which is preliminary data.</text>
</comment>
<dbReference type="InterPro" id="IPR052354">
    <property type="entry name" value="Cell_Wall_Dynamics_Protein"/>
</dbReference>
<feature type="compositionally biased region" description="Low complexity" evidence="3">
    <location>
        <begin position="398"/>
        <end position="412"/>
    </location>
</feature>
<dbReference type="Gene3D" id="3.40.630.40">
    <property type="entry name" value="Zn-dependent exopeptidases"/>
    <property type="match status" value="1"/>
</dbReference>
<dbReference type="Pfam" id="PF01520">
    <property type="entry name" value="Amidase_3"/>
    <property type="match status" value="1"/>
</dbReference>
<evidence type="ECO:0000256" key="1">
    <source>
        <dbReference type="ARBA" id="ARBA00022801"/>
    </source>
</evidence>
<dbReference type="PANTHER" id="PTHR34408">
    <property type="entry name" value="FAMILY PROTEIN, PUTATIVE-RELATED"/>
    <property type="match status" value="1"/>
</dbReference>
<dbReference type="AlphaFoldDB" id="A0A1V4SWT5"/>
<feature type="domain" description="SH3b" evidence="5">
    <location>
        <begin position="495"/>
        <end position="557"/>
    </location>
</feature>
<reference evidence="6 7" key="1">
    <citation type="submission" date="2016-02" db="EMBL/GenBank/DDBJ databases">
        <title>Genome sequence of Clostridium thermobutyricum DSM 4928.</title>
        <authorList>
            <person name="Poehlein A."/>
            <person name="Daniel R."/>
        </authorList>
    </citation>
    <scope>NUCLEOTIDE SEQUENCE [LARGE SCALE GENOMIC DNA]</scope>
    <source>
        <strain evidence="6 7">DSM 4928</strain>
    </source>
</reference>
<dbReference type="SUPFAM" id="SSF50044">
    <property type="entry name" value="SH3-domain"/>
    <property type="match status" value="1"/>
</dbReference>
<dbReference type="InterPro" id="IPR003646">
    <property type="entry name" value="SH3-like_bac-type"/>
</dbReference>
<keyword evidence="1 6" id="KW-0378">Hydrolase</keyword>